<dbReference type="STRING" id="1122997.GCA_000425285_01766"/>
<dbReference type="PANTHER" id="PTHR20854">
    <property type="entry name" value="INOSITOL MONOPHOSPHATASE"/>
    <property type="match status" value="1"/>
</dbReference>
<accession>A0A3Q9UI25</accession>
<dbReference type="PROSITE" id="PS00629">
    <property type="entry name" value="IMP_1"/>
    <property type="match status" value="1"/>
</dbReference>
<feature type="binding site" evidence="11">
    <location>
        <position position="87"/>
    </location>
    <ligand>
        <name>Mg(2+)</name>
        <dbReference type="ChEBI" id="CHEBI:18420"/>
        <label>1</label>
        <note>catalytic</note>
    </ligand>
</feature>
<comment type="catalytic activity">
    <reaction evidence="9">
        <text>L-histidinol phosphate + H2O = L-histidinol + phosphate</text>
        <dbReference type="Rhea" id="RHEA:14465"/>
        <dbReference type="ChEBI" id="CHEBI:15377"/>
        <dbReference type="ChEBI" id="CHEBI:43474"/>
        <dbReference type="ChEBI" id="CHEBI:57699"/>
        <dbReference type="ChEBI" id="CHEBI:57980"/>
        <dbReference type="EC" id="3.1.3.15"/>
    </reaction>
</comment>
<feature type="region of interest" description="Disordered" evidence="12">
    <location>
        <begin position="58"/>
        <end position="79"/>
    </location>
</feature>
<proteinExistence type="predicted"/>
<name>A0A3Q9UI25_9ACTN</name>
<reference evidence="13" key="3">
    <citation type="journal article" date="2019" name="Microorganisms">
        <title>Red-Brown Pigmentation of Acidipropionibacterium jensenii Is Tied to Haemolytic Activity and cyl-Like Gene Cluster.</title>
        <authorList>
            <person name="Deptula P."/>
            <person name="Loivamaa I."/>
            <person name="Smolander O.P."/>
            <person name="Laine P."/>
            <person name="Roberts R.J."/>
            <person name="Piironen V."/>
            <person name="Paulin L."/>
            <person name="Savijoki K."/>
            <person name="Auvinen P."/>
            <person name="Varmanen P."/>
        </authorList>
    </citation>
    <scope>NUCLEOTIDE SEQUENCE</scope>
    <source>
        <strain evidence="13">JS280</strain>
    </source>
</reference>
<evidence type="ECO:0000313" key="14">
    <source>
        <dbReference type="EMBL" id="VEI02743.1"/>
    </source>
</evidence>
<dbReference type="InterPro" id="IPR000760">
    <property type="entry name" value="Inositol_monophosphatase-like"/>
</dbReference>
<dbReference type="PANTHER" id="PTHR20854:SF4">
    <property type="entry name" value="INOSITOL-1-MONOPHOSPHATASE-RELATED"/>
    <property type="match status" value="1"/>
</dbReference>
<evidence type="ECO:0000256" key="8">
    <source>
        <dbReference type="ARBA" id="ARBA00033209"/>
    </source>
</evidence>
<evidence type="ECO:0000256" key="10">
    <source>
        <dbReference type="ARBA" id="ARBA00053547"/>
    </source>
</evidence>
<dbReference type="KEGG" id="aji:C0Z10_05595"/>
<dbReference type="SUPFAM" id="SSF56655">
    <property type="entry name" value="Carbohydrate phosphatase"/>
    <property type="match status" value="1"/>
</dbReference>
<comment type="cofactor">
    <cofactor evidence="1 11">
        <name>Mg(2+)</name>
        <dbReference type="ChEBI" id="CHEBI:18420"/>
    </cofactor>
</comment>
<evidence type="ECO:0000256" key="9">
    <source>
        <dbReference type="ARBA" id="ARBA00049158"/>
    </source>
</evidence>
<evidence type="ECO:0000256" key="4">
    <source>
        <dbReference type="ARBA" id="ARBA00021697"/>
    </source>
</evidence>
<feature type="binding site" evidence="11">
    <location>
        <position position="84"/>
    </location>
    <ligand>
        <name>Mg(2+)</name>
        <dbReference type="ChEBI" id="CHEBI:18420"/>
        <label>1</label>
        <note>catalytic</note>
    </ligand>
</feature>
<dbReference type="GO" id="GO:0007165">
    <property type="term" value="P:signal transduction"/>
    <property type="evidence" value="ECO:0007669"/>
    <property type="project" value="TreeGrafter"/>
</dbReference>
<evidence type="ECO:0000313" key="13">
    <source>
        <dbReference type="EMBL" id="AZZ39305.1"/>
    </source>
</evidence>
<dbReference type="GeneID" id="82885530"/>
<evidence type="ECO:0000256" key="11">
    <source>
        <dbReference type="PIRSR" id="PIRSR600760-2"/>
    </source>
</evidence>
<dbReference type="Gene3D" id="3.30.540.10">
    <property type="entry name" value="Fructose-1,6-Bisphosphatase, subunit A, domain 1"/>
    <property type="match status" value="1"/>
</dbReference>
<feature type="binding site" evidence="11">
    <location>
        <position position="86"/>
    </location>
    <ligand>
        <name>Mg(2+)</name>
        <dbReference type="ChEBI" id="CHEBI:18420"/>
        <label>1</label>
        <note>catalytic</note>
    </ligand>
</feature>
<evidence type="ECO:0000256" key="5">
    <source>
        <dbReference type="ARBA" id="ARBA00022723"/>
    </source>
</evidence>
<comment type="pathway">
    <text evidence="2">Amino-acid biosynthesis; L-histidine biosynthesis; L-histidine from 5-phospho-alpha-D-ribose 1-diphosphate: step 8/9.</text>
</comment>
<dbReference type="GO" id="GO:0004401">
    <property type="term" value="F:histidinol-phosphatase activity"/>
    <property type="evidence" value="ECO:0007669"/>
    <property type="project" value="UniProtKB-EC"/>
</dbReference>
<organism evidence="13 16">
    <name type="scientific">Acidipropionibacterium jensenii</name>
    <dbReference type="NCBI Taxonomy" id="1749"/>
    <lineage>
        <taxon>Bacteria</taxon>
        <taxon>Bacillati</taxon>
        <taxon>Actinomycetota</taxon>
        <taxon>Actinomycetes</taxon>
        <taxon>Propionibacteriales</taxon>
        <taxon>Propionibacteriaceae</taxon>
        <taxon>Acidipropionibacterium</taxon>
    </lineage>
</organism>
<keyword evidence="15" id="KW-1185">Reference proteome</keyword>
<evidence type="ECO:0000256" key="7">
    <source>
        <dbReference type="ARBA" id="ARBA00022842"/>
    </source>
</evidence>
<dbReference type="AlphaFoldDB" id="A0A3Q9UI25"/>
<comment type="function">
    <text evidence="10">Catalyzes the dephosphorylation of histidinol-phosphate to histidinol, the direct precursor of histidine.</text>
</comment>
<evidence type="ECO:0000313" key="16">
    <source>
        <dbReference type="Proteomes" id="UP000285875"/>
    </source>
</evidence>
<dbReference type="Gene3D" id="3.40.190.80">
    <property type="match status" value="1"/>
</dbReference>
<evidence type="ECO:0000256" key="6">
    <source>
        <dbReference type="ARBA" id="ARBA00022801"/>
    </source>
</evidence>
<dbReference type="EC" id="3.1.3.15" evidence="3"/>
<dbReference type="Proteomes" id="UP000285875">
    <property type="component" value="Chromosome"/>
</dbReference>
<evidence type="ECO:0000256" key="2">
    <source>
        <dbReference type="ARBA" id="ARBA00004970"/>
    </source>
</evidence>
<dbReference type="GO" id="GO:0006020">
    <property type="term" value="P:inositol metabolic process"/>
    <property type="evidence" value="ECO:0007669"/>
    <property type="project" value="TreeGrafter"/>
</dbReference>
<keyword evidence="5 11" id="KW-0479">Metal-binding</keyword>
<dbReference type="GO" id="GO:0046872">
    <property type="term" value="F:metal ion binding"/>
    <property type="evidence" value="ECO:0007669"/>
    <property type="project" value="UniProtKB-KW"/>
</dbReference>
<evidence type="ECO:0000313" key="15">
    <source>
        <dbReference type="Proteomes" id="UP000277858"/>
    </source>
</evidence>
<reference evidence="16" key="1">
    <citation type="submission" date="2017-12" db="EMBL/GenBank/DDBJ databases">
        <title>Whole genome sequencing of Acidipropionibacterium jensenii strains JS279 and JS280.</title>
        <authorList>
            <person name="Deptula P."/>
            <person name="Laine P."/>
            <person name="Smolander O.-P."/>
            <person name="Paulin L."/>
            <person name="Auvinen P."/>
            <person name="Varmanen P."/>
        </authorList>
    </citation>
    <scope>NUCLEOTIDE SEQUENCE [LARGE SCALE GENOMIC DNA]</scope>
    <source>
        <strain evidence="16">JS280</strain>
    </source>
</reference>
<dbReference type="OrthoDB" id="9772456at2"/>
<protein>
    <recommendedName>
        <fullName evidence="4">Histidinol-phosphatase</fullName>
        <ecNumber evidence="3">3.1.3.15</ecNumber>
    </recommendedName>
    <alternativeName>
        <fullName evidence="8">Histidinol-phosphate phosphatase</fullName>
    </alternativeName>
</protein>
<dbReference type="Proteomes" id="UP000277858">
    <property type="component" value="Chromosome"/>
</dbReference>
<keyword evidence="7 11" id="KW-0460">Magnesium</keyword>
<evidence type="ECO:0000256" key="12">
    <source>
        <dbReference type="SAM" id="MobiDB-lite"/>
    </source>
</evidence>
<dbReference type="PRINTS" id="PR00377">
    <property type="entry name" value="IMPHPHTASES"/>
</dbReference>
<dbReference type="InterPro" id="IPR020583">
    <property type="entry name" value="Inositol_monoP_metal-BS"/>
</dbReference>
<feature type="binding site" evidence="11">
    <location>
        <position position="214"/>
    </location>
    <ligand>
        <name>Mg(2+)</name>
        <dbReference type="ChEBI" id="CHEBI:18420"/>
        <label>1</label>
        <note>catalytic</note>
    </ligand>
</feature>
<feature type="compositionally biased region" description="Basic and acidic residues" evidence="12">
    <location>
        <begin position="61"/>
        <end position="74"/>
    </location>
</feature>
<dbReference type="EMBL" id="CP025570">
    <property type="protein sequence ID" value="AZZ39305.1"/>
    <property type="molecule type" value="Genomic_DNA"/>
</dbReference>
<dbReference type="FunFam" id="3.30.540.10:FF:000003">
    <property type="entry name" value="Inositol-1-monophosphatase"/>
    <property type="match status" value="1"/>
</dbReference>
<feature type="binding site" evidence="11">
    <location>
        <position position="69"/>
    </location>
    <ligand>
        <name>Mg(2+)</name>
        <dbReference type="ChEBI" id="CHEBI:18420"/>
        <label>1</label>
        <note>catalytic</note>
    </ligand>
</feature>
<dbReference type="Pfam" id="PF00459">
    <property type="entry name" value="Inositol_P"/>
    <property type="match status" value="1"/>
</dbReference>
<dbReference type="GO" id="GO:0008934">
    <property type="term" value="F:inositol monophosphate 1-phosphatase activity"/>
    <property type="evidence" value="ECO:0007669"/>
    <property type="project" value="TreeGrafter"/>
</dbReference>
<gene>
    <name evidence="14" type="primary">hisN</name>
    <name evidence="13" type="ORF">C0Z10_05595</name>
    <name evidence="14" type="ORF">NCTC13652_00925</name>
</gene>
<keyword evidence="6 14" id="KW-0378">Hydrolase</keyword>
<sequence length="264" mass="28800">MTDYTDDLRLAHLMADDADSITMARFRAADLHVSSKPDHTEVSDADLAVEDSVRRTLAKSRSRDAVHGEERDDSGQGPRRWIVDPIDGTANYVRGVPVWATLIGLSVENHVVASVVSAPALRRRWWAAEGSGAWTGTSLLKARPMHVSGVARLEDAFLSYSSLHGWVESGRGRGFGELMRTVWRTRAFGDFWSYMLVAEGSVDLACEPDLNLHDMAALDVIVREAGGRFTSLEGADGPWGPNAMASNGLLHDEALAMVRADPTD</sequence>
<evidence type="ECO:0000256" key="1">
    <source>
        <dbReference type="ARBA" id="ARBA00001946"/>
    </source>
</evidence>
<reference evidence="14 15" key="2">
    <citation type="submission" date="2018-12" db="EMBL/GenBank/DDBJ databases">
        <authorList>
            <consortium name="Pathogen Informatics"/>
        </authorList>
    </citation>
    <scope>NUCLEOTIDE SEQUENCE [LARGE SCALE GENOMIC DNA]</scope>
    <source>
        <strain evidence="14 15">NCTC13652</strain>
    </source>
</reference>
<evidence type="ECO:0000256" key="3">
    <source>
        <dbReference type="ARBA" id="ARBA00013085"/>
    </source>
</evidence>
<dbReference type="RefSeq" id="WP_028703286.1">
    <property type="nucleotide sequence ID" value="NZ_CP025570.1"/>
</dbReference>
<dbReference type="EMBL" id="LR134473">
    <property type="protein sequence ID" value="VEI02743.1"/>
    <property type="molecule type" value="Genomic_DNA"/>
</dbReference>